<dbReference type="Gene3D" id="1.10.238.260">
    <property type="match status" value="1"/>
</dbReference>
<name>X1L3Q0_9ZZZZ</name>
<dbReference type="InterPro" id="IPR011830">
    <property type="entry name" value="LEU1_arch"/>
</dbReference>
<comment type="caution">
    <text evidence="7">The sequence shown here is derived from an EMBL/GenBank/DDBJ whole genome shotgun (WGS) entry which is preliminary data.</text>
</comment>
<proteinExistence type="inferred from homology"/>
<dbReference type="NCBIfam" id="TIGR02090">
    <property type="entry name" value="LEU1_arch"/>
    <property type="match status" value="1"/>
</dbReference>
<dbReference type="SUPFAM" id="SSF51569">
    <property type="entry name" value="Aldolase"/>
    <property type="match status" value="1"/>
</dbReference>
<evidence type="ECO:0000256" key="5">
    <source>
        <dbReference type="ARBA" id="ARBA00029440"/>
    </source>
</evidence>
<gene>
    <name evidence="7" type="ORF">S06H3_02171</name>
</gene>
<keyword evidence="4" id="KW-0100">Branched-chain amino acid biosynthesis</keyword>
<dbReference type="InterPro" id="IPR002034">
    <property type="entry name" value="AIPM/Hcit_synth_CS"/>
</dbReference>
<dbReference type="PROSITE" id="PS00815">
    <property type="entry name" value="AIPM_HOMOCIT_SYNTH_1"/>
    <property type="match status" value="1"/>
</dbReference>
<comment type="similarity">
    <text evidence="1">Belongs to the alpha-IPM synthase/homocitrate synthase family.</text>
</comment>
<keyword evidence="2" id="KW-0028">Amino-acid biosynthesis</keyword>
<dbReference type="FunFam" id="1.10.238.260:FF:000001">
    <property type="entry name" value="2-isopropylmalate synthase"/>
    <property type="match status" value="1"/>
</dbReference>
<dbReference type="Gene3D" id="3.30.160.270">
    <property type="match status" value="1"/>
</dbReference>
<evidence type="ECO:0000256" key="4">
    <source>
        <dbReference type="ARBA" id="ARBA00023304"/>
    </source>
</evidence>
<dbReference type="Pfam" id="PF22617">
    <property type="entry name" value="HCS_D2"/>
    <property type="match status" value="1"/>
</dbReference>
<dbReference type="PROSITE" id="PS00816">
    <property type="entry name" value="AIPM_HOMOCIT_SYNTH_2"/>
    <property type="match status" value="1"/>
</dbReference>
<dbReference type="InterPro" id="IPR036230">
    <property type="entry name" value="LeuA_allosteric_dom_sf"/>
</dbReference>
<dbReference type="PANTHER" id="PTHR42880:SF2">
    <property type="entry name" value="(R)-CITRAMALATE SYNTHASE CIMA"/>
    <property type="match status" value="1"/>
</dbReference>
<dbReference type="Gene3D" id="3.20.20.70">
    <property type="entry name" value="Aldolase class I"/>
    <property type="match status" value="1"/>
</dbReference>
<evidence type="ECO:0000256" key="3">
    <source>
        <dbReference type="ARBA" id="ARBA00022679"/>
    </source>
</evidence>
<dbReference type="PROSITE" id="PS50991">
    <property type="entry name" value="PYR_CT"/>
    <property type="match status" value="1"/>
</dbReference>
<dbReference type="PANTHER" id="PTHR42880">
    <property type="entry name" value="HOMOCITRATE SYNTHASE"/>
    <property type="match status" value="1"/>
</dbReference>
<dbReference type="EMBL" id="BARV01000611">
    <property type="protein sequence ID" value="GAI00496.1"/>
    <property type="molecule type" value="Genomic_DNA"/>
</dbReference>
<dbReference type="FunFam" id="3.20.20.70:FF:000010">
    <property type="entry name" value="2-isopropylmalate synthase"/>
    <property type="match status" value="1"/>
</dbReference>
<dbReference type="SMART" id="SM00917">
    <property type="entry name" value="LeuA_dimer"/>
    <property type="match status" value="1"/>
</dbReference>
<dbReference type="InterPro" id="IPR054691">
    <property type="entry name" value="LeuA/HCS_post-cat"/>
</dbReference>
<dbReference type="SUPFAM" id="SSF110921">
    <property type="entry name" value="2-isopropylmalate synthase LeuA, allosteric (dimerisation) domain"/>
    <property type="match status" value="1"/>
</dbReference>
<protein>
    <recommendedName>
        <fullName evidence="6">Pyruvate carboxyltransferase domain-containing protein</fullName>
    </recommendedName>
</protein>
<organism evidence="7">
    <name type="scientific">marine sediment metagenome</name>
    <dbReference type="NCBI Taxonomy" id="412755"/>
    <lineage>
        <taxon>unclassified sequences</taxon>
        <taxon>metagenomes</taxon>
        <taxon>ecological metagenomes</taxon>
    </lineage>
</organism>
<accession>X1L3Q0</accession>
<dbReference type="InterPro" id="IPR013785">
    <property type="entry name" value="Aldolase_TIM"/>
</dbReference>
<evidence type="ECO:0000256" key="2">
    <source>
        <dbReference type="ARBA" id="ARBA00022605"/>
    </source>
</evidence>
<dbReference type="GO" id="GO:0009098">
    <property type="term" value="P:L-leucine biosynthetic process"/>
    <property type="evidence" value="ECO:0007669"/>
    <property type="project" value="InterPro"/>
</dbReference>
<dbReference type="Pfam" id="PF00682">
    <property type="entry name" value="HMGL-like"/>
    <property type="match status" value="1"/>
</dbReference>
<evidence type="ECO:0000313" key="7">
    <source>
        <dbReference type="EMBL" id="GAI00496.1"/>
    </source>
</evidence>
<evidence type="ECO:0000256" key="1">
    <source>
        <dbReference type="ARBA" id="ARBA00006154"/>
    </source>
</evidence>
<sequence>MAKRRVKVLDTTLRDGEQTPGVALAPEQKLEIARALDDLGVDIIEAGAAITSDGERQAIKLISNAGLDAEICSLVRALRSDVDAALACDVNSIHLVVPTSDIHLKHKLKKSRQEVKRVSLDAARYALDHGLVVEFSAEDATRTDPTFLQEFLSAAAKEGAQRVCVCDTVGVLTPERANELFSKLTKIVKVPVAAHCHDDFGMGTANTLAAVKAGAQEVHVTVNGLGERGGNAALEEVVLALAHFHEIKTGVKLNKLYNISKLVERNTGLPVSPTKAVVGENAFTHEAGIHTHGVLAYPPTYEPISPEVVGHHRKLVFGKHVGSHAIESELKRMRLKPTKKQVQEIFEQVKQLGDRGKLVTDTELRAIIDAVIGRTLEEVVKLDELTVVSGNKVTPTASVRVKFEDKEVVESGVGVGPVDAAMDAIRKVVEGMSNIRLQEYHVDAISGGTDAVVDVVVKLTDGRRIVTARGTRGDIIMASVQAMLNGVNRLLWDRKLGGA</sequence>
<comment type="pathway">
    <text evidence="5">Amino-acid biosynthesis.</text>
</comment>
<dbReference type="NCBIfam" id="NF002085">
    <property type="entry name" value="PRK00915.1-2"/>
    <property type="match status" value="1"/>
</dbReference>
<reference evidence="7" key="1">
    <citation type="journal article" date="2014" name="Front. Microbiol.">
        <title>High frequency of phylogenetically diverse reductive dehalogenase-homologous genes in deep subseafloor sedimentary metagenomes.</title>
        <authorList>
            <person name="Kawai M."/>
            <person name="Futagami T."/>
            <person name="Toyoda A."/>
            <person name="Takaki Y."/>
            <person name="Nishi S."/>
            <person name="Hori S."/>
            <person name="Arai W."/>
            <person name="Tsubouchi T."/>
            <person name="Morono Y."/>
            <person name="Uchiyama I."/>
            <person name="Ito T."/>
            <person name="Fujiyama A."/>
            <person name="Inagaki F."/>
            <person name="Takami H."/>
        </authorList>
    </citation>
    <scope>NUCLEOTIDE SEQUENCE</scope>
    <source>
        <strain evidence="7">Expedition CK06-06</strain>
    </source>
</reference>
<dbReference type="GO" id="GO:0003852">
    <property type="term" value="F:2-isopropylmalate synthase activity"/>
    <property type="evidence" value="ECO:0007669"/>
    <property type="project" value="InterPro"/>
</dbReference>
<keyword evidence="3" id="KW-0808">Transferase</keyword>
<dbReference type="CDD" id="cd07940">
    <property type="entry name" value="DRE_TIM_IPMS"/>
    <property type="match status" value="1"/>
</dbReference>
<dbReference type="InterPro" id="IPR013709">
    <property type="entry name" value="2-isopropylmalate_synth_dimer"/>
</dbReference>
<dbReference type="InterPro" id="IPR000891">
    <property type="entry name" value="PYR_CT"/>
</dbReference>
<evidence type="ECO:0000259" key="6">
    <source>
        <dbReference type="PROSITE" id="PS50991"/>
    </source>
</evidence>
<dbReference type="Pfam" id="PF08502">
    <property type="entry name" value="LeuA_dimer"/>
    <property type="match status" value="1"/>
</dbReference>
<feature type="domain" description="Pyruvate carboxyltransferase" evidence="6">
    <location>
        <begin position="6"/>
        <end position="257"/>
    </location>
</feature>
<dbReference type="AlphaFoldDB" id="X1L3Q0"/>